<protein>
    <recommendedName>
        <fullName evidence="7">Polygalacturonase</fullName>
    </recommendedName>
</protein>
<name>A0AAD7UDU2_9STRA</name>
<evidence type="ECO:0000256" key="2">
    <source>
        <dbReference type="ARBA" id="ARBA00022801"/>
    </source>
</evidence>
<dbReference type="SUPFAM" id="SSF51126">
    <property type="entry name" value="Pectin lyase-like"/>
    <property type="match status" value="1"/>
</dbReference>
<dbReference type="PANTHER" id="PTHR31339:SF9">
    <property type="entry name" value="PLASMIN AND FIBRONECTIN-BINDING PROTEIN A"/>
    <property type="match status" value="1"/>
</dbReference>
<dbReference type="Gene3D" id="2.160.20.10">
    <property type="entry name" value="Single-stranded right-handed beta-helix, Pectin lyase-like"/>
    <property type="match status" value="1"/>
</dbReference>
<comment type="caution">
    <text evidence="5">The sequence shown here is derived from an EMBL/GenBank/DDBJ whole genome shotgun (WGS) entry which is preliminary data.</text>
</comment>
<gene>
    <name evidence="5" type="ORF">CTAYLR_003209</name>
</gene>
<evidence type="ECO:0000256" key="4">
    <source>
        <dbReference type="RuleBase" id="RU361169"/>
    </source>
</evidence>
<keyword evidence="6" id="KW-1185">Reference proteome</keyword>
<dbReference type="InterPro" id="IPR000743">
    <property type="entry name" value="Glyco_hydro_28"/>
</dbReference>
<dbReference type="GO" id="GO:0005975">
    <property type="term" value="P:carbohydrate metabolic process"/>
    <property type="evidence" value="ECO:0007669"/>
    <property type="project" value="InterPro"/>
</dbReference>
<dbReference type="SMART" id="SM00710">
    <property type="entry name" value="PbH1"/>
    <property type="match status" value="4"/>
</dbReference>
<dbReference type="InterPro" id="IPR012334">
    <property type="entry name" value="Pectin_lyas_fold"/>
</dbReference>
<evidence type="ECO:0008006" key="7">
    <source>
        <dbReference type="Google" id="ProtNLM"/>
    </source>
</evidence>
<dbReference type="InterPro" id="IPR006626">
    <property type="entry name" value="PbH1"/>
</dbReference>
<keyword evidence="2 4" id="KW-0378">Hydrolase</keyword>
<reference evidence="5" key="1">
    <citation type="submission" date="2023-01" db="EMBL/GenBank/DDBJ databases">
        <title>Metagenome sequencing of chrysophaentin producing Chrysophaeum taylorii.</title>
        <authorList>
            <person name="Davison J."/>
            <person name="Bewley C."/>
        </authorList>
    </citation>
    <scope>NUCLEOTIDE SEQUENCE</scope>
    <source>
        <strain evidence="5">NIES-1699</strain>
    </source>
</reference>
<dbReference type="PANTHER" id="PTHR31339">
    <property type="entry name" value="PECTIN LYASE-RELATED"/>
    <property type="match status" value="1"/>
</dbReference>
<dbReference type="InterPro" id="IPR051801">
    <property type="entry name" value="GH28_Enzymes"/>
</dbReference>
<proteinExistence type="inferred from homology"/>
<comment type="similarity">
    <text evidence="1 4">Belongs to the glycosyl hydrolase 28 family.</text>
</comment>
<evidence type="ECO:0000256" key="1">
    <source>
        <dbReference type="ARBA" id="ARBA00008834"/>
    </source>
</evidence>
<dbReference type="Proteomes" id="UP001230188">
    <property type="component" value="Unassembled WGS sequence"/>
</dbReference>
<sequence>MGAVPAGPGPFGNRVVAQPVPGALEFAKPKVCRIHAIHNKTNATKALRRAISKCGDRRNGGVVLVENLILYTASLWLRSNLTLRLDRSTIVHTASGRGNRSASWNKNATDAPIVWTRRNSLMTWAHAGLLNGGKCVRFGEEECAEWSRVENVVVDGGEGVLDGRGQGWFESRQHDDNMRPMLLDLMWVRGLTIREVMITGSAYWTVHPTFCDNVLIENSKIITKGHNTDGVDPDSCWNVRIAHNVFDNGDDCIAIKSGRDWSGRGVNISTRNVLVEQNVFMRGHGVSIGSETAGGILDVTVRDSVLLGTERGVRLKSARGRGGIVRNILYQNLTGTVKEAISVSLAYAAGDPTNATATPEIHDVVVENVHFAVTHKRFLLCVGLVDSPVTNLTMRNVTGTQAGKPLSSACDHCHGSASSVFPTPCHLR</sequence>
<dbReference type="InterPro" id="IPR011050">
    <property type="entry name" value="Pectin_lyase_fold/virulence"/>
</dbReference>
<accession>A0AAD7UDU2</accession>
<dbReference type="Pfam" id="PF00295">
    <property type="entry name" value="Glyco_hydro_28"/>
    <property type="match status" value="1"/>
</dbReference>
<dbReference type="AlphaFoldDB" id="A0AAD7UDU2"/>
<evidence type="ECO:0000256" key="3">
    <source>
        <dbReference type="ARBA" id="ARBA00023295"/>
    </source>
</evidence>
<evidence type="ECO:0000313" key="6">
    <source>
        <dbReference type="Proteomes" id="UP001230188"/>
    </source>
</evidence>
<evidence type="ECO:0000313" key="5">
    <source>
        <dbReference type="EMBL" id="KAJ8601729.1"/>
    </source>
</evidence>
<keyword evidence="3 4" id="KW-0326">Glycosidase</keyword>
<dbReference type="GO" id="GO:0004650">
    <property type="term" value="F:polygalacturonase activity"/>
    <property type="evidence" value="ECO:0007669"/>
    <property type="project" value="InterPro"/>
</dbReference>
<organism evidence="5 6">
    <name type="scientific">Chrysophaeum taylorii</name>
    <dbReference type="NCBI Taxonomy" id="2483200"/>
    <lineage>
        <taxon>Eukaryota</taxon>
        <taxon>Sar</taxon>
        <taxon>Stramenopiles</taxon>
        <taxon>Ochrophyta</taxon>
        <taxon>Pelagophyceae</taxon>
        <taxon>Pelagomonadales</taxon>
        <taxon>Pelagomonadaceae</taxon>
        <taxon>Chrysophaeum</taxon>
    </lineage>
</organism>
<dbReference type="EMBL" id="JAQMWT010000407">
    <property type="protein sequence ID" value="KAJ8601729.1"/>
    <property type="molecule type" value="Genomic_DNA"/>
</dbReference>